<dbReference type="EMBL" id="BMAW01041178">
    <property type="protein sequence ID" value="GFU62655.1"/>
    <property type="molecule type" value="Genomic_DNA"/>
</dbReference>
<gene>
    <name evidence="1" type="ORF">NPIL_256001</name>
</gene>
<dbReference type="Proteomes" id="UP000887013">
    <property type="component" value="Unassembled WGS sequence"/>
</dbReference>
<proteinExistence type="predicted"/>
<sequence length="160" mass="18089">MSIKEGPFFANERIAHRTGTAQVVSQPSLQLSQAQVVSQPSLQLSHVPCALCLVGLKALEIYIQVAVFARRWCPSFERPSFELSSNQSVGFIQENKKLKEKESRRSLYHGGNRRNPVSFLLAMSELESNGKDGIEMKECRELIKCKQEPKPCSQLKAWMH</sequence>
<name>A0A8X6R8U4_NEPPI</name>
<dbReference type="AlphaFoldDB" id="A0A8X6R8U4"/>
<protein>
    <submittedName>
        <fullName evidence="1">Uncharacterized protein</fullName>
    </submittedName>
</protein>
<accession>A0A8X6R8U4</accession>
<evidence type="ECO:0000313" key="2">
    <source>
        <dbReference type="Proteomes" id="UP000887013"/>
    </source>
</evidence>
<comment type="caution">
    <text evidence="1">The sequence shown here is derived from an EMBL/GenBank/DDBJ whole genome shotgun (WGS) entry which is preliminary data.</text>
</comment>
<keyword evidence="2" id="KW-1185">Reference proteome</keyword>
<organism evidence="1 2">
    <name type="scientific">Nephila pilipes</name>
    <name type="common">Giant wood spider</name>
    <name type="synonym">Nephila maculata</name>
    <dbReference type="NCBI Taxonomy" id="299642"/>
    <lineage>
        <taxon>Eukaryota</taxon>
        <taxon>Metazoa</taxon>
        <taxon>Ecdysozoa</taxon>
        <taxon>Arthropoda</taxon>
        <taxon>Chelicerata</taxon>
        <taxon>Arachnida</taxon>
        <taxon>Araneae</taxon>
        <taxon>Araneomorphae</taxon>
        <taxon>Entelegynae</taxon>
        <taxon>Araneoidea</taxon>
        <taxon>Nephilidae</taxon>
        <taxon>Nephila</taxon>
    </lineage>
</organism>
<reference evidence="1" key="1">
    <citation type="submission" date="2020-08" db="EMBL/GenBank/DDBJ databases">
        <title>Multicomponent nature underlies the extraordinary mechanical properties of spider dragline silk.</title>
        <authorList>
            <person name="Kono N."/>
            <person name="Nakamura H."/>
            <person name="Mori M."/>
            <person name="Yoshida Y."/>
            <person name="Ohtoshi R."/>
            <person name="Malay A.D."/>
            <person name="Moran D.A.P."/>
            <person name="Tomita M."/>
            <person name="Numata K."/>
            <person name="Arakawa K."/>
        </authorList>
    </citation>
    <scope>NUCLEOTIDE SEQUENCE</scope>
</reference>
<evidence type="ECO:0000313" key="1">
    <source>
        <dbReference type="EMBL" id="GFU62655.1"/>
    </source>
</evidence>